<keyword evidence="2" id="KW-0812">Transmembrane</keyword>
<gene>
    <name evidence="3" type="ORF">A2991_03505</name>
</gene>
<proteinExistence type="predicted"/>
<dbReference type="NCBIfam" id="TIGR01076">
    <property type="entry name" value="sortase_fam"/>
    <property type="match status" value="1"/>
</dbReference>
<dbReference type="Pfam" id="PF04203">
    <property type="entry name" value="Sortase"/>
    <property type="match status" value="1"/>
</dbReference>
<keyword evidence="2" id="KW-0472">Membrane</keyword>
<dbReference type="EMBL" id="MHSZ01000032">
    <property type="protein sequence ID" value="OHA52441.1"/>
    <property type="molecule type" value="Genomic_DNA"/>
</dbReference>
<keyword evidence="1" id="KW-0378">Hydrolase</keyword>
<dbReference type="Gene3D" id="2.40.260.10">
    <property type="entry name" value="Sortase"/>
    <property type="match status" value="1"/>
</dbReference>
<dbReference type="Proteomes" id="UP000177865">
    <property type="component" value="Unassembled WGS sequence"/>
</dbReference>
<evidence type="ECO:0000256" key="1">
    <source>
        <dbReference type="ARBA" id="ARBA00022801"/>
    </source>
</evidence>
<organism evidence="3 4">
    <name type="scientific">Candidatus Terrybacteria bacterium RIFCSPLOWO2_01_FULL_58_14</name>
    <dbReference type="NCBI Taxonomy" id="1802369"/>
    <lineage>
        <taxon>Bacteria</taxon>
        <taxon>Candidatus Terryibacteriota</taxon>
    </lineage>
</organism>
<dbReference type="GO" id="GO:0016787">
    <property type="term" value="F:hydrolase activity"/>
    <property type="evidence" value="ECO:0007669"/>
    <property type="project" value="UniProtKB-KW"/>
</dbReference>
<name>A0A1G2PXU0_9BACT</name>
<dbReference type="InterPro" id="IPR005754">
    <property type="entry name" value="Sortase"/>
</dbReference>
<dbReference type="SUPFAM" id="SSF63817">
    <property type="entry name" value="Sortase"/>
    <property type="match status" value="1"/>
</dbReference>
<comment type="caution">
    <text evidence="3">The sequence shown here is derived from an EMBL/GenBank/DDBJ whole genome shotgun (WGS) entry which is preliminary data.</text>
</comment>
<protein>
    <recommendedName>
        <fullName evidence="5">Sortase</fullName>
    </recommendedName>
</protein>
<evidence type="ECO:0000313" key="3">
    <source>
        <dbReference type="EMBL" id="OHA52441.1"/>
    </source>
</evidence>
<evidence type="ECO:0000313" key="4">
    <source>
        <dbReference type="Proteomes" id="UP000177865"/>
    </source>
</evidence>
<dbReference type="AlphaFoldDB" id="A0A1G2PXU0"/>
<accession>A0A1G2PXU0</accession>
<keyword evidence="2" id="KW-1133">Transmembrane helix</keyword>
<sequence>MDEIIVFTNTNPYDAPVLLPQRLPNSRRDAARVRFGFVFIMAGILMAGSALLPVLFSLGAFSRASTAVDNSPTPAVLSGRPLTALPAEPVLSPEAVLPAIVPLSGTGRVIIEKIGVSMPIVEGENEQVLFSGAWRYPFGSMPDQGGNTVLFGHRYKNLPPNPETFFALDKLAVGDQFTVLWGGKTFRYRVVETKVVPPTDISVLDSTGRPTLTLITCTPVFTTKARLVIRSELI</sequence>
<feature type="transmembrane region" description="Helical" evidence="2">
    <location>
        <begin position="35"/>
        <end position="61"/>
    </location>
</feature>
<evidence type="ECO:0008006" key="5">
    <source>
        <dbReference type="Google" id="ProtNLM"/>
    </source>
</evidence>
<dbReference type="InterPro" id="IPR023365">
    <property type="entry name" value="Sortase_dom-sf"/>
</dbReference>
<evidence type="ECO:0000256" key="2">
    <source>
        <dbReference type="SAM" id="Phobius"/>
    </source>
</evidence>
<dbReference type="CDD" id="cd00004">
    <property type="entry name" value="Sortase"/>
    <property type="match status" value="1"/>
</dbReference>
<reference evidence="3 4" key="1">
    <citation type="journal article" date="2016" name="Nat. Commun.">
        <title>Thousands of microbial genomes shed light on interconnected biogeochemical processes in an aquifer system.</title>
        <authorList>
            <person name="Anantharaman K."/>
            <person name="Brown C.T."/>
            <person name="Hug L.A."/>
            <person name="Sharon I."/>
            <person name="Castelle C.J."/>
            <person name="Probst A.J."/>
            <person name="Thomas B.C."/>
            <person name="Singh A."/>
            <person name="Wilkins M.J."/>
            <person name="Karaoz U."/>
            <person name="Brodie E.L."/>
            <person name="Williams K.H."/>
            <person name="Hubbard S.S."/>
            <person name="Banfield J.F."/>
        </authorList>
    </citation>
    <scope>NUCLEOTIDE SEQUENCE [LARGE SCALE GENOMIC DNA]</scope>
</reference>